<comment type="caution">
    <text evidence="1">The sequence shown here is derived from an EMBL/GenBank/DDBJ whole genome shotgun (WGS) entry which is preliminary data.</text>
</comment>
<gene>
    <name evidence="1" type="ORF">KME60_19770</name>
</gene>
<sequence>MTTNSLPTNQGNQHLVRSKDKQLNLQVAQEKIYSFLMALVKQWQPEDVLREFKRLFIDCLDAGSSHSPPGIYEIFLTNSEQDFRNTLKRCCYILINNWETSRKHKYIQDLIDLFANYKLEQRISNSSRIKLFRTWLDNFVNSNDYKELQLFANRYDEQGRGHWVNRYTSYLLLAQSLDQNNPKEQQEAARKLSKHLKDKFKFQLAMYIARSQSNSSSINRYRNPSILGDNVLRLIKAIVVKKGEFSYENIANIFVKQTQNQSFQEFKGNLQKYLIFSVEQQQVVETLKEQLLDKLFAWRQEYDEETITKELLLRSCNRLIDCLTTENRQEPSPLFVLLLSQGHPLTLVILLLKIILICRNARSNLEMRIADLIRYYDKYPEDECKWVINFLEIFNITFAIYAENVEYNLIKMKEDTEITGNTEFNLDAYRVFSQLKVK</sequence>
<protein>
    <submittedName>
        <fullName evidence="1">Uncharacterized protein</fullName>
    </submittedName>
</protein>
<reference evidence="1" key="2">
    <citation type="journal article" date="2022" name="Microbiol. Resour. Announc.">
        <title>Metagenome Sequencing to Explore Phylogenomics of Terrestrial Cyanobacteria.</title>
        <authorList>
            <person name="Ward R.D."/>
            <person name="Stajich J.E."/>
            <person name="Johansen J.R."/>
            <person name="Huntemann M."/>
            <person name="Clum A."/>
            <person name="Foster B."/>
            <person name="Foster B."/>
            <person name="Roux S."/>
            <person name="Palaniappan K."/>
            <person name="Varghese N."/>
            <person name="Mukherjee S."/>
            <person name="Reddy T.B.K."/>
            <person name="Daum C."/>
            <person name="Copeland A."/>
            <person name="Chen I.A."/>
            <person name="Ivanova N.N."/>
            <person name="Kyrpides N.C."/>
            <person name="Shapiro N."/>
            <person name="Eloe-Fadrosh E.A."/>
            <person name="Pietrasiak N."/>
        </authorList>
    </citation>
    <scope>NUCLEOTIDE SEQUENCE</scope>
    <source>
        <strain evidence="1">GSE-NOS-MK-12-04C</strain>
    </source>
</reference>
<reference evidence="1" key="1">
    <citation type="submission" date="2021-05" db="EMBL/GenBank/DDBJ databases">
        <authorList>
            <person name="Pietrasiak N."/>
            <person name="Ward R."/>
            <person name="Stajich J.E."/>
            <person name="Kurbessoian T."/>
        </authorList>
    </citation>
    <scope>NUCLEOTIDE SEQUENCE</scope>
    <source>
        <strain evidence="1">GSE-NOS-MK-12-04C</strain>
    </source>
</reference>
<proteinExistence type="predicted"/>
<evidence type="ECO:0000313" key="1">
    <source>
        <dbReference type="EMBL" id="MBW4669586.1"/>
    </source>
</evidence>
<organism evidence="1 2">
    <name type="scientific">Cyanomargarita calcarea GSE-NOS-MK-12-04C</name>
    <dbReference type="NCBI Taxonomy" id="2839659"/>
    <lineage>
        <taxon>Bacteria</taxon>
        <taxon>Bacillati</taxon>
        <taxon>Cyanobacteriota</taxon>
        <taxon>Cyanophyceae</taxon>
        <taxon>Nostocales</taxon>
        <taxon>Cyanomargaritaceae</taxon>
        <taxon>Cyanomargarita</taxon>
    </lineage>
</organism>
<accession>A0A951QQ49</accession>
<dbReference type="EMBL" id="JAHHGZ010000022">
    <property type="protein sequence ID" value="MBW4669586.1"/>
    <property type="molecule type" value="Genomic_DNA"/>
</dbReference>
<name>A0A951QQ49_9CYAN</name>
<dbReference type="Proteomes" id="UP000729701">
    <property type="component" value="Unassembled WGS sequence"/>
</dbReference>
<dbReference type="AlphaFoldDB" id="A0A951QQ49"/>
<evidence type="ECO:0000313" key="2">
    <source>
        <dbReference type="Proteomes" id="UP000729701"/>
    </source>
</evidence>